<proteinExistence type="predicted"/>
<comment type="caution">
    <text evidence="3">The sequence shown here is derived from an EMBL/GenBank/DDBJ whole genome shotgun (WGS) entry which is preliminary data.</text>
</comment>
<feature type="transmembrane region" description="Helical" evidence="2">
    <location>
        <begin position="148"/>
        <end position="167"/>
    </location>
</feature>
<dbReference type="CDD" id="cd00093">
    <property type="entry name" value="HTH_XRE"/>
    <property type="match status" value="1"/>
</dbReference>
<dbReference type="Proteomes" id="UP001500909">
    <property type="component" value="Unassembled WGS sequence"/>
</dbReference>
<dbReference type="InterPro" id="IPR001387">
    <property type="entry name" value="Cro/C1-type_HTH"/>
</dbReference>
<dbReference type="EMBL" id="BAAABY010000005">
    <property type="protein sequence ID" value="GAA0444611.1"/>
    <property type="molecule type" value="Genomic_DNA"/>
</dbReference>
<evidence type="ECO:0000256" key="2">
    <source>
        <dbReference type="SAM" id="Phobius"/>
    </source>
</evidence>
<feature type="compositionally biased region" description="Low complexity" evidence="1">
    <location>
        <begin position="104"/>
        <end position="113"/>
    </location>
</feature>
<evidence type="ECO:0000313" key="4">
    <source>
        <dbReference type="Proteomes" id="UP001500909"/>
    </source>
</evidence>
<organism evidence="3 4">
    <name type="scientific">Streptomyces olivaceiscleroticus</name>
    <dbReference type="NCBI Taxonomy" id="68245"/>
    <lineage>
        <taxon>Bacteria</taxon>
        <taxon>Bacillati</taxon>
        <taxon>Actinomycetota</taxon>
        <taxon>Actinomycetes</taxon>
        <taxon>Kitasatosporales</taxon>
        <taxon>Streptomycetaceae</taxon>
        <taxon>Streptomyces</taxon>
    </lineage>
</organism>
<keyword evidence="4" id="KW-1185">Reference proteome</keyword>
<sequence length="343" mass="35625">MAEWHVLGKMTPMGNGDGPAPYAAQNAAEFIQEMRRLKERSGLTYRQLEEKAAAQGDTLPRSTLANALSGRSLPRPELLAAFVRACGAGDRVTEWTAARHHLTTKATTEPTAETARDTPPPPGPGAPSPHPGTRKSLSTALHRAPRPAVLSAAAAVLVLAVLAIWALTAPAPFGGPAPGAASALPEGPVRIHPLSAPTLCLTDGPVPDGRYDSVVAVQRSCAAVGTQRTTLAPAGGGTYRIQWYRPEMGKGCLAVRTEGPATGLLEPQNDCAGATRLHVETVAGETAALHAADTPAYRFRVVGGRHCVAINAPATTEGTEAVVAPCKATKPQLFRITSAPPRA</sequence>
<dbReference type="CDD" id="cd00161">
    <property type="entry name" value="beta-trefoil_Ricin-like"/>
    <property type="match status" value="1"/>
</dbReference>
<evidence type="ECO:0000256" key="1">
    <source>
        <dbReference type="SAM" id="MobiDB-lite"/>
    </source>
</evidence>
<protein>
    <recommendedName>
        <fullName evidence="5">XRE family transcriptional regulator</fullName>
    </recommendedName>
</protein>
<keyword evidence="2" id="KW-0812">Transmembrane</keyword>
<feature type="region of interest" description="Disordered" evidence="1">
    <location>
        <begin position="97"/>
        <end position="140"/>
    </location>
</feature>
<dbReference type="Gene3D" id="2.80.10.50">
    <property type="match status" value="1"/>
</dbReference>
<evidence type="ECO:0000313" key="3">
    <source>
        <dbReference type="EMBL" id="GAA0444611.1"/>
    </source>
</evidence>
<accession>A0ABN0ZDV4</accession>
<reference evidence="3 4" key="1">
    <citation type="journal article" date="2019" name="Int. J. Syst. Evol. Microbiol.">
        <title>The Global Catalogue of Microorganisms (GCM) 10K type strain sequencing project: providing services to taxonomists for standard genome sequencing and annotation.</title>
        <authorList>
            <consortium name="The Broad Institute Genomics Platform"/>
            <consortium name="The Broad Institute Genome Sequencing Center for Infectious Disease"/>
            <person name="Wu L."/>
            <person name="Ma J."/>
        </authorList>
    </citation>
    <scope>NUCLEOTIDE SEQUENCE [LARGE SCALE GENOMIC DNA]</scope>
    <source>
        <strain evidence="3 4">JCM 4805</strain>
    </source>
</reference>
<evidence type="ECO:0008006" key="5">
    <source>
        <dbReference type="Google" id="ProtNLM"/>
    </source>
</evidence>
<feature type="compositionally biased region" description="Pro residues" evidence="1">
    <location>
        <begin position="118"/>
        <end position="130"/>
    </location>
</feature>
<gene>
    <name evidence="3" type="ORF">GCM10010361_05570</name>
</gene>
<keyword evidence="2" id="KW-0472">Membrane</keyword>
<keyword evidence="2" id="KW-1133">Transmembrane helix</keyword>
<name>A0ABN0ZDV4_9ACTN</name>
<dbReference type="Pfam" id="PF13560">
    <property type="entry name" value="HTH_31"/>
    <property type="match status" value="1"/>
</dbReference>